<evidence type="ECO:0000256" key="5">
    <source>
        <dbReference type="ARBA" id="ARBA00023049"/>
    </source>
</evidence>
<gene>
    <name evidence="7" type="ORF">BECKDK2373C_GA0170839_10943</name>
</gene>
<organism evidence="7">
    <name type="scientific">Candidatus Kentrum sp. DK</name>
    <dbReference type="NCBI Taxonomy" id="2126562"/>
    <lineage>
        <taxon>Bacteria</taxon>
        <taxon>Pseudomonadati</taxon>
        <taxon>Pseudomonadota</taxon>
        <taxon>Gammaproteobacteria</taxon>
        <taxon>Candidatus Kentrum</taxon>
    </lineage>
</organism>
<evidence type="ECO:0000259" key="6">
    <source>
        <dbReference type="PROSITE" id="PS50249"/>
    </source>
</evidence>
<dbReference type="PANTHER" id="PTHR30471:SF3">
    <property type="entry name" value="UPF0758 PROTEIN YEES-RELATED"/>
    <property type="match status" value="1"/>
</dbReference>
<reference evidence="7" key="1">
    <citation type="submission" date="2019-02" db="EMBL/GenBank/DDBJ databases">
        <authorList>
            <person name="Gruber-Vodicka R. H."/>
            <person name="Seah K. B. B."/>
        </authorList>
    </citation>
    <scope>NUCLEOTIDE SEQUENCE</scope>
    <source>
        <strain evidence="7">BECK_DK161</strain>
    </source>
</reference>
<dbReference type="GO" id="GO:0046872">
    <property type="term" value="F:metal ion binding"/>
    <property type="evidence" value="ECO:0007669"/>
    <property type="project" value="UniProtKB-KW"/>
</dbReference>
<keyword evidence="5" id="KW-0482">Metalloprotease</keyword>
<dbReference type="Pfam" id="PF04002">
    <property type="entry name" value="RadC"/>
    <property type="match status" value="1"/>
</dbReference>
<evidence type="ECO:0000256" key="2">
    <source>
        <dbReference type="ARBA" id="ARBA00022723"/>
    </source>
</evidence>
<keyword evidence="1" id="KW-0645">Protease</keyword>
<dbReference type="SUPFAM" id="SSF102712">
    <property type="entry name" value="JAB1/MPN domain"/>
    <property type="match status" value="1"/>
</dbReference>
<dbReference type="InterPro" id="IPR037518">
    <property type="entry name" value="MPN"/>
</dbReference>
<dbReference type="GO" id="GO:0008237">
    <property type="term" value="F:metallopeptidase activity"/>
    <property type="evidence" value="ECO:0007669"/>
    <property type="project" value="UniProtKB-KW"/>
</dbReference>
<evidence type="ECO:0000256" key="4">
    <source>
        <dbReference type="ARBA" id="ARBA00022833"/>
    </source>
</evidence>
<protein>
    <submittedName>
        <fullName evidence="7">DNA repair protein RadC</fullName>
    </submittedName>
</protein>
<keyword evidence="3" id="KW-0378">Hydrolase</keyword>
<dbReference type="PROSITE" id="PS50249">
    <property type="entry name" value="MPN"/>
    <property type="match status" value="1"/>
</dbReference>
<keyword evidence="4" id="KW-0862">Zinc</keyword>
<evidence type="ECO:0000256" key="3">
    <source>
        <dbReference type="ARBA" id="ARBA00022801"/>
    </source>
</evidence>
<sequence>MDIKITEHEKIRVVDGQDIYGIMRKILLREEEIDREKEHFWMVGLDVSRRLLFIELVVIGGAYHANVKPAEAFRVAVWKNAYSVVLVHNHPAGEIRPSDEDKDLTDHLIQVGRILNIHVVDHLIIAPETFFSFEITGLMAKLWESTKYVPPYEAAEKIQKAKEEWMERGMRKGIREGKIKGREEGMGIGREEGLMEGLQEGERKKAIEMAMTLLDRGMDVSEVSEISGLPEEEIRALSID</sequence>
<feature type="domain" description="MPN" evidence="6">
    <location>
        <begin position="12"/>
        <end position="139"/>
    </location>
</feature>
<dbReference type="InterPro" id="IPR025657">
    <property type="entry name" value="RadC_JAB"/>
</dbReference>
<name>A0A450T6K8_9GAMM</name>
<dbReference type="CDD" id="cd08071">
    <property type="entry name" value="MPN_DUF2466"/>
    <property type="match status" value="1"/>
</dbReference>
<dbReference type="GO" id="GO:0006508">
    <property type="term" value="P:proteolysis"/>
    <property type="evidence" value="ECO:0007669"/>
    <property type="project" value="UniProtKB-KW"/>
</dbReference>
<dbReference type="EMBL" id="CAADEY010000094">
    <property type="protein sequence ID" value="VFJ62158.1"/>
    <property type="molecule type" value="Genomic_DNA"/>
</dbReference>
<dbReference type="InterPro" id="IPR001405">
    <property type="entry name" value="UPF0758"/>
</dbReference>
<dbReference type="Gene3D" id="3.40.140.10">
    <property type="entry name" value="Cytidine Deaminase, domain 2"/>
    <property type="match status" value="1"/>
</dbReference>
<dbReference type="PANTHER" id="PTHR30471">
    <property type="entry name" value="DNA REPAIR PROTEIN RADC"/>
    <property type="match status" value="1"/>
</dbReference>
<evidence type="ECO:0000313" key="7">
    <source>
        <dbReference type="EMBL" id="VFJ62158.1"/>
    </source>
</evidence>
<evidence type="ECO:0000256" key="1">
    <source>
        <dbReference type="ARBA" id="ARBA00022670"/>
    </source>
</evidence>
<keyword evidence="2" id="KW-0479">Metal-binding</keyword>
<accession>A0A450T6K8</accession>
<dbReference type="AlphaFoldDB" id="A0A450T6K8"/>
<proteinExistence type="predicted"/>